<organism evidence="1 2">
    <name type="scientific">Coniella lustricola</name>
    <dbReference type="NCBI Taxonomy" id="2025994"/>
    <lineage>
        <taxon>Eukaryota</taxon>
        <taxon>Fungi</taxon>
        <taxon>Dikarya</taxon>
        <taxon>Ascomycota</taxon>
        <taxon>Pezizomycotina</taxon>
        <taxon>Sordariomycetes</taxon>
        <taxon>Sordariomycetidae</taxon>
        <taxon>Diaporthales</taxon>
        <taxon>Schizoparmaceae</taxon>
        <taxon>Coniella</taxon>
    </lineage>
</organism>
<dbReference type="AlphaFoldDB" id="A0A2T3A6Y8"/>
<dbReference type="STRING" id="2025994.A0A2T3A6Y8"/>
<dbReference type="InParanoid" id="A0A2T3A6Y8"/>
<dbReference type="GO" id="GO:0008168">
    <property type="term" value="F:methyltransferase activity"/>
    <property type="evidence" value="ECO:0007669"/>
    <property type="project" value="UniProtKB-KW"/>
</dbReference>
<name>A0A2T3A6Y8_9PEZI</name>
<dbReference type="Pfam" id="PF13489">
    <property type="entry name" value="Methyltransf_23"/>
    <property type="match status" value="1"/>
</dbReference>
<dbReference type="OrthoDB" id="10017101at2759"/>
<proteinExistence type="predicted"/>
<evidence type="ECO:0000313" key="1">
    <source>
        <dbReference type="EMBL" id="PSR84006.1"/>
    </source>
</evidence>
<dbReference type="SUPFAM" id="SSF53335">
    <property type="entry name" value="S-adenosyl-L-methionine-dependent methyltransferases"/>
    <property type="match status" value="1"/>
</dbReference>
<dbReference type="InterPro" id="IPR029063">
    <property type="entry name" value="SAM-dependent_MTases_sf"/>
</dbReference>
<dbReference type="Gene3D" id="3.40.50.150">
    <property type="entry name" value="Vaccinia Virus protein VP39"/>
    <property type="match status" value="1"/>
</dbReference>
<protein>
    <submittedName>
        <fullName evidence="1">S-adenosyl-L-methionine-dependent methyltransferase</fullName>
    </submittedName>
</protein>
<dbReference type="CDD" id="cd02440">
    <property type="entry name" value="AdoMet_MTases"/>
    <property type="match status" value="1"/>
</dbReference>
<reference evidence="1 2" key="1">
    <citation type="journal article" date="2018" name="Mycol. Prog.">
        <title>Coniella lustricola, a new species from submerged detritus.</title>
        <authorList>
            <person name="Raudabaugh D.B."/>
            <person name="Iturriaga T."/>
            <person name="Carver A."/>
            <person name="Mondo S."/>
            <person name="Pangilinan J."/>
            <person name="Lipzen A."/>
            <person name="He G."/>
            <person name="Amirebrahimi M."/>
            <person name="Grigoriev I.V."/>
            <person name="Miller A.N."/>
        </authorList>
    </citation>
    <scope>NUCLEOTIDE SEQUENCE [LARGE SCALE GENOMIC DNA]</scope>
    <source>
        <strain evidence="1 2">B22-T-1</strain>
    </source>
</reference>
<evidence type="ECO:0000313" key="2">
    <source>
        <dbReference type="Proteomes" id="UP000241462"/>
    </source>
</evidence>
<dbReference type="GO" id="GO:0032259">
    <property type="term" value="P:methylation"/>
    <property type="evidence" value="ECO:0007669"/>
    <property type="project" value="UniProtKB-KW"/>
</dbReference>
<sequence>MAKGNSSSTAQAERQYHDTQAAYVLPNDEIEQDRLDAQASAIVEMIGGHPCLAPTLSMVGMLKAVDVGCGTGIATMQIAEMFPSATVHGVDLSDVPTAVQKIAPPNIVWTKGNILDIRYEDDTGRMSASTEPVAQIFKPGSLNYIFGRMLFLGINDWHRYFSTSARALKSGGIIEHQDLDWAFYRTATSQRLDNEWEWHRAVMSALKKTGLSPQAGSNAAELMKASGLEIISMQTFEFSFVPCEKAFNSIAMGHYVQQKLVPQYPELLRKMLEIDGITGSRIKDLTDQALNDISSEKGIHQKYTVTVARKP</sequence>
<keyword evidence="1" id="KW-0489">Methyltransferase</keyword>
<dbReference type="EMBL" id="KZ678450">
    <property type="protein sequence ID" value="PSR84006.1"/>
    <property type="molecule type" value="Genomic_DNA"/>
</dbReference>
<accession>A0A2T3A6Y8</accession>
<gene>
    <name evidence="1" type="ORF">BD289DRAFT_434876</name>
</gene>
<keyword evidence="1" id="KW-0808">Transferase</keyword>
<dbReference type="Proteomes" id="UP000241462">
    <property type="component" value="Unassembled WGS sequence"/>
</dbReference>
<keyword evidence="2" id="KW-1185">Reference proteome</keyword>